<dbReference type="InterPro" id="IPR051454">
    <property type="entry name" value="RNA/ubiquinone_mod_enzymes"/>
</dbReference>
<dbReference type="Pfam" id="PF12392">
    <property type="entry name" value="DUF3656"/>
    <property type="match status" value="1"/>
</dbReference>
<sequence length="723" mass="82706">MKKLELLSPAGSLDILKAVIQAGADAVYLGGSRFGARAYAKNFTEEQVLEGLDYAHMFGSKIFLTVNTLLKNKELNRELYDYIEPFYQRGLDAVIVQDYGVLSFLHREFPDLPLHASTQMSVTNGCGAEFLKENGVKRIVTAREISLEEIRDLYESTGMEIESFIHGALCYCYSGQCLFSSMLGGRSGNRGRCAQPCRLNYQVIDKKNRIYNPKELYPVSPKDLCTIKLLPAMAEAGVYSLKIEGRMKQAEYAAGVTSVYRKYLDLYENDPGNYAVSEEDWQYLLDLGNRGGFTEGYYEKRNDRFVMSFVSSAYKSNMDKKTREIPARNIALSARAECFTGSAFRLHLSDGRHTLTVAGAEVLKAQKQPLKPEELEKRLKKTGDTVFQITNLSIQCDPDAFLPVKQINELRREALDQFGKLLAAPYHRTLPEKNNISPVLRKAQNASEKLSVLIRQKNQLNAVLEASFVNTVLIETDCFHTQQELSDAVLKIQNTGKEAFFCLPPTVRKQTVSRYLDWEQKFWEQFDGVLARSYDGLGFALHALPRSVTIHTDYGLYAMSDTAGTAFLESGAANITAPLELNEKELRDWDNRRAELVIYGWIPLMVTAQCLYKNFDRCYKNKPAADRELYLKDRYLKKFLITRNCKDCYNVIYNSQPLYLMHHSAKISDMKFQSLRIEFLSESEQEIKRIFMDYQQAFMEKKKIDMSAWENRFTNGHFRRGIE</sequence>
<dbReference type="Pfam" id="PF01136">
    <property type="entry name" value="Peptidase_U32"/>
    <property type="match status" value="1"/>
</dbReference>
<reference evidence="2 3" key="1">
    <citation type="journal article" date="2021" name="ISME Commun">
        <title>Automated analysis of genomic sequences facilitates high-throughput and comprehensive description of bacteria.</title>
        <authorList>
            <person name="Hitch T.C.A."/>
        </authorList>
    </citation>
    <scope>NUCLEOTIDE SEQUENCE [LARGE SCALE GENOMIC DNA]</scope>
    <source>
        <strain evidence="2 3">Sanger_109</strain>
    </source>
</reference>
<dbReference type="InterPro" id="IPR020988">
    <property type="entry name" value="Pept_U32_collagenase"/>
</dbReference>
<evidence type="ECO:0000259" key="1">
    <source>
        <dbReference type="Pfam" id="PF12392"/>
    </source>
</evidence>
<dbReference type="InterPro" id="IPR001539">
    <property type="entry name" value="Peptidase_U32"/>
</dbReference>
<dbReference type="EMBL" id="JAOQJQ010000001">
    <property type="protein sequence ID" value="MCU6761299.1"/>
    <property type="molecule type" value="Genomic_DNA"/>
</dbReference>
<accession>A0ABT2TGI0</accession>
<gene>
    <name evidence="2" type="ORF">OCV88_02965</name>
</gene>
<dbReference type="PANTHER" id="PTHR30217">
    <property type="entry name" value="PEPTIDASE U32 FAMILY"/>
    <property type="match status" value="1"/>
</dbReference>
<proteinExistence type="predicted"/>
<dbReference type="RefSeq" id="WP_262590615.1">
    <property type="nucleotide sequence ID" value="NZ_JAOQJQ010000001.1"/>
</dbReference>
<comment type="caution">
    <text evidence="2">The sequence shown here is derived from an EMBL/GenBank/DDBJ whole genome shotgun (WGS) entry which is preliminary data.</text>
</comment>
<dbReference type="Proteomes" id="UP001652442">
    <property type="component" value="Unassembled WGS sequence"/>
</dbReference>
<dbReference type="PANTHER" id="PTHR30217:SF10">
    <property type="entry name" value="23S RRNA 5-HYDROXYCYTIDINE C2501 SYNTHASE"/>
    <property type="match status" value="1"/>
</dbReference>
<organism evidence="2 3">
    <name type="scientific">Brotonthovivens ammoniilytica</name>
    <dbReference type="NCBI Taxonomy" id="2981725"/>
    <lineage>
        <taxon>Bacteria</taxon>
        <taxon>Bacillati</taxon>
        <taxon>Bacillota</taxon>
        <taxon>Clostridia</taxon>
        <taxon>Lachnospirales</taxon>
        <taxon>Lachnospiraceae</taxon>
        <taxon>Brotonthovivens</taxon>
    </lineage>
</organism>
<feature type="domain" description="Peptidase U32 collagenase" evidence="1">
    <location>
        <begin position="317"/>
        <end position="420"/>
    </location>
</feature>
<evidence type="ECO:0000313" key="3">
    <source>
        <dbReference type="Proteomes" id="UP001652442"/>
    </source>
</evidence>
<protein>
    <submittedName>
        <fullName evidence="2">U32 family peptidase</fullName>
    </submittedName>
</protein>
<keyword evidence="3" id="KW-1185">Reference proteome</keyword>
<evidence type="ECO:0000313" key="2">
    <source>
        <dbReference type="EMBL" id="MCU6761299.1"/>
    </source>
</evidence>
<name>A0ABT2TGI0_9FIRM</name>